<dbReference type="Proteomes" id="UP000292702">
    <property type="component" value="Unassembled WGS sequence"/>
</dbReference>
<protein>
    <recommendedName>
        <fullName evidence="3">NmrA-like domain-containing protein</fullName>
    </recommendedName>
</protein>
<dbReference type="PANTHER" id="PTHR48079:SF6">
    <property type="entry name" value="NAD(P)-BINDING DOMAIN-CONTAINING PROTEIN-RELATED"/>
    <property type="match status" value="1"/>
</dbReference>
<reference evidence="1 2" key="1">
    <citation type="submission" date="2018-11" db="EMBL/GenBank/DDBJ databases">
        <title>Genome assembly of Steccherinum ochraceum LE-BIN_3174, the white-rot fungus of the Steccherinaceae family (The Residual Polyporoid clade, Polyporales, Basidiomycota).</title>
        <authorList>
            <person name="Fedorova T.V."/>
            <person name="Glazunova O.A."/>
            <person name="Landesman E.O."/>
            <person name="Moiseenko K.V."/>
            <person name="Psurtseva N.V."/>
            <person name="Savinova O.S."/>
            <person name="Shakhova N.V."/>
            <person name="Tyazhelova T.V."/>
            <person name="Vasina D.V."/>
        </authorList>
    </citation>
    <scope>NUCLEOTIDE SEQUENCE [LARGE SCALE GENOMIC DNA]</scope>
    <source>
        <strain evidence="1 2">LE-BIN_3174</strain>
    </source>
</reference>
<dbReference type="EMBL" id="RWJN01000096">
    <property type="protein sequence ID" value="TCD67492.1"/>
    <property type="molecule type" value="Genomic_DNA"/>
</dbReference>
<name>A0A4R0RK38_9APHY</name>
<dbReference type="InterPro" id="IPR051783">
    <property type="entry name" value="NAD(P)-dependent_oxidoreduct"/>
</dbReference>
<dbReference type="STRING" id="92696.A0A4R0RK38"/>
<comment type="caution">
    <text evidence="1">The sequence shown here is derived from an EMBL/GenBank/DDBJ whole genome shotgun (WGS) entry which is preliminary data.</text>
</comment>
<evidence type="ECO:0000313" key="1">
    <source>
        <dbReference type="EMBL" id="TCD67492.1"/>
    </source>
</evidence>
<dbReference type="PANTHER" id="PTHR48079">
    <property type="entry name" value="PROTEIN YEEZ"/>
    <property type="match status" value="1"/>
</dbReference>
<sequence length="354" mass="37575">MSTKILFLGATGWSLLWVAGYVGGTVLDGILSHPKASQFEITTYIRSADKGKKVEALGLGLKAVSGGFDAVEEAAAKADIIFNCASSDDVKLNEAVLRGAKKAFATTKVPVKIIHTSGSAIVADMAMGQFGIEKAVDDADEATLNALPITAFHRNVDMPLADAEKDGYVKAYVIAPPLIYGLASGRFVDAGLQNPVPTGILLSARVAIERGSFAQAGPAKNIWSTVEIHDIANLELQIFNSVLEGKTIASGSAYYTGVDGDIVMGDLFKEIAAALHANGKIKSPEPTELTQEEFGKWPVLVGFGVNSRMTDSRSRGLGWKPTHKSPQDFISGIKETVRVFAGQSEQFGGNWTPM</sequence>
<accession>A0A4R0RK38</accession>
<dbReference type="Gene3D" id="3.40.50.720">
    <property type="entry name" value="NAD(P)-binding Rossmann-like Domain"/>
    <property type="match status" value="1"/>
</dbReference>
<dbReference type="OrthoDB" id="10262413at2759"/>
<dbReference type="SUPFAM" id="SSF51735">
    <property type="entry name" value="NAD(P)-binding Rossmann-fold domains"/>
    <property type="match status" value="1"/>
</dbReference>
<organism evidence="1 2">
    <name type="scientific">Steccherinum ochraceum</name>
    <dbReference type="NCBI Taxonomy" id="92696"/>
    <lineage>
        <taxon>Eukaryota</taxon>
        <taxon>Fungi</taxon>
        <taxon>Dikarya</taxon>
        <taxon>Basidiomycota</taxon>
        <taxon>Agaricomycotina</taxon>
        <taxon>Agaricomycetes</taxon>
        <taxon>Polyporales</taxon>
        <taxon>Steccherinaceae</taxon>
        <taxon>Steccherinum</taxon>
    </lineage>
</organism>
<proteinExistence type="predicted"/>
<gene>
    <name evidence="1" type="ORF">EIP91_012353</name>
</gene>
<dbReference type="InterPro" id="IPR036291">
    <property type="entry name" value="NAD(P)-bd_dom_sf"/>
</dbReference>
<dbReference type="GO" id="GO:0004029">
    <property type="term" value="F:aldehyde dehydrogenase (NAD+) activity"/>
    <property type="evidence" value="ECO:0007669"/>
    <property type="project" value="TreeGrafter"/>
</dbReference>
<evidence type="ECO:0008006" key="3">
    <source>
        <dbReference type="Google" id="ProtNLM"/>
    </source>
</evidence>
<keyword evidence="2" id="KW-1185">Reference proteome</keyword>
<dbReference type="GO" id="GO:0005737">
    <property type="term" value="C:cytoplasm"/>
    <property type="evidence" value="ECO:0007669"/>
    <property type="project" value="TreeGrafter"/>
</dbReference>
<dbReference type="AlphaFoldDB" id="A0A4R0RK38"/>
<evidence type="ECO:0000313" key="2">
    <source>
        <dbReference type="Proteomes" id="UP000292702"/>
    </source>
</evidence>